<keyword evidence="1" id="KW-1133">Transmembrane helix</keyword>
<keyword evidence="1" id="KW-0472">Membrane</keyword>
<name>A0A1M5IJF8_FLAJO</name>
<evidence type="ECO:0000313" key="2">
    <source>
        <dbReference type="EMBL" id="SHG27923.1"/>
    </source>
</evidence>
<protein>
    <submittedName>
        <fullName evidence="2">Uncharacterized protein</fullName>
    </submittedName>
</protein>
<organism evidence="2 3">
    <name type="scientific">Flavobacterium johnsoniae</name>
    <name type="common">Cytophaga johnsonae</name>
    <dbReference type="NCBI Taxonomy" id="986"/>
    <lineage>
        <taxon>Bacteria</taxon>
        <taxon>Pseudomonadati</taxon>
        <taxon>Bacteroidota</taxon>
        <taxon>Flavobacteriia</taxon>
        <taxon>Flavobacteriales</taxon>
        <taxon>Flavobacteriaceae</taxon>
        <taxon>Flavobacterium</taxon>
    </lineage>
</organism>
<dbReference type="EMBL" id="FQWH01000002">
    <property type="protein sequence ID" value="SHG27923.1"/>
    <property type="molecule type" value="Genomic_DNA"/>
</dbReference>
<reference evidence="2 3" key="1">
    <citation type="submission" date="2016-11" db="EMBL/GenBank/DDBJ databases">
        <authorList>
            <person name="Jaros S."/>
            <person name="Januszkiewicz K."/>
            <person name="Wedrychowicz H."/>
        </authorList>
    </citation>
    <scope>NUCLEOTIDE SEQUENCE [LARGE SCALE GENOMIC DNA]</scope>
    <source>
        <strain evidence="2 3">DSM 6792</strain>
    </source>
</reference>
<dbReference type="Proteomes" id="UP000184112">
    <property type="component" value="Unassembled WGS sequence"/>
</dbReference>
<dbReference type="RefSeq" id="WP_175556798.1">
    <property type="nucleotide sequence ID" value="NZ_FQWH01000002.1"/>
</dbReference>
<evidence type="ECO:0000313" key="3">
    <source>
        <dbReference type="Proteomes" id="UP000184112"/>
    </source>
</evidence>
<keyword evidence="1" id="KW-0812">Transmembrane</keyword>
<accession>A0A1M5IJF8</accession>
<evidence type="ECO:0000256" key="1">
    <source>
        <dbReference type="SAM" id="Phobius"/>
    </source>
</evidence>
<dbReference type="AlphaFoldDB" id="A0A1M5IJF8"/>
<proteinExistence type="predicted"/>
<gene>
    <name evidence="2" type="ORF">SAMN05444388_102111</name>
</gene>
<sequence length="62" mass="7128">MKQIKIILVVFFLAFATSVLFDWCFIAENLVRKILVVLLIIVELIIGLYLVKAATFKNNNNE</sequence>
<feature type="transmembrane region" description="Helical" evidence="1">
    <location>
        <begin position="31"/>
        <end position="51"/>
    </location>
</feature>